<dbReference type="GO" id="GO:0006508">
    <property type="term" value="P:proteolysis"/>
    <property type="evidence" value="ECO:0007669"/>
    <property type="project" value="UniProtKB-KW"/>
</dbReference>
<dbReference type="InterPro" id="IPR001969">
    <property type="entry name" value="Aspartic_peptidase_AS"/>
</dbReference>
<dbReference type="PANTHER" id="PTHR47967:SF14">
    <property type="entry name" value="EUKARYOTIC ASPARTYL PROTEASE FAMILY PROTEIN"/>
    <property type="match status" value="1"/>
</dbReference>
<evidence type="ECO:0000313" key="4">
    <source>
        <dbReference type="EMBL" id="WMV39171.1"/>
    </source>
</evidence>
<keyword evidence="2" id="KW-0378">Hydrolase</keyword>
<dbReference type="PROSITE" id="PS51767">
    <property type="entry name" value="PEPTIDASE_A1"/>
    <property type="match status" value="1"/>
</dbReference>
<dbReference type="EMBL" id="CP133618">
    <property type="protein sequence ID" value="WMV39171.1"/>
    <property type="molecule type" value="Genomic_DNA"/>
</dbReference>
<evidence type="ECO:0000256" key="2">
    <source>
        <dbReference type="ARBA" id="ARBA00022801"/>
    </source>
</evidence>
<organism evidence="4 5">
    <name type="scientific">Solanum verrucosum</name>
    <dbReference type="NCBI Taxonomy" id="315347"/>
    <lineage>
        <taxon>Eukaryota</taxon>
        <taxon>Viridiplantae</taxon>
        <taxon>Streptophyta</taxon>
        <taxon>Embryophyta</taxon>
        <taxon>Tracheophyta</taxon>
        <taxon>Spermatophyta</taxon>
        <taxon>Magnoliopsida</taxon>
        <taxon>eudicotyledons</taxon>
        <taxon>Gunneridae</taxon>
        <taxon>Pentapetalae</taxon>
        <taxon>asterids</taxon>
        <taxon>lamiids</taxon>
        <taxon>Solanales</taxon>
        <taxon>Solanaceae</taxon>
        <taxon>Solanoideae</taxon>
        <taxon>Solaneae</taxon>
        <taxon>Solanum</taxon>
    </lineage>
</organism>
<gene>
    <name evidence="4" type="ORF">MTR67_032556</name>
</gene>
<dbReference type="PANTHER" id="PTHR47967">
    <property type="entry name" value="OS07G0603500 PROTEIN-RELATED"/>
    <property type="match status" value="1"/>
</dbReference>
<dbReference type="Proteomes" id="UP001234989">
    <property type="component" value="Chromosome 7"/>
</dbReference>
<dbReference type="InterPro" id="IPR021109">
    <property type="entry name" value="Peptidase_aspartic_dom_sf"/>
</dbReference>
<dbReference type="SUPFAM" id="SSF50630">
    <property type="entry name" value="Acid proteases"/>
    <property type="match status" value="1"/>
</dbReference>
<sequence>MLVDSGTTSTYLPDITFNKLKGEIRYVIGTTLKEHISSRQGELCYRGTISQDLKNFPTIAFHFVEENAILKFDAQNLFRQDETDYFCLSVVQSTDSDRLSQKHIRYLDTTILLYRL</sequence>
<dbReference type="PROSITE" id="PS00141">
    <property type="entry name" value="ASP_PROTEASE"/>
    <property type="match status" value="1"/>
</dbReference>
<dbReference type="Gene3D" id="2.40.70.10">
    <property type="entry name" value="Acid Proteases"/>
    <property type="match status" value="1"/>
</dbReference>
<evidence type="ECO:0000259" key="3">
    <source>
        <dbReference type="PROSITE" id="PS51767"/>
    </source>
</evidence>
<keyword evidence="5" id="KW-1185">Reference proteome</keyword>
<protein>
    <recommendedName>
        <fullName evidence="3">Peptidase A1 domain-containing protein</fullName>
    </recommendedName>
</protein>
<evidence type="ECO:0000256" key="1">
    <source>
        <dbReference type="ARBA" id="ARBA00022670"/>
    </source>
</evidence>
<name>A0AAF0U4Q7_SOLVR</name>
<dbReference type="GO" id="GO:0005576">
    <property type="term" value="C:extracellular region"/>
    <property type="evidence" value="ECO:0007669"/>
    <property type="project" value="TreeGrafter"/>
</dbReference>
<feature type="domain" description="Peptidase A1" evidence="3">
    <location>
        <begin position="1"/>
        <end position="116"/>
    </location>
</feature>
<reference evidence="4" key="1">
    <citation type="submission" date="2023-08" db="EMBL/GenBank/DDBJ databases">
        <title>A de novo genome assembly of Solanum verrucosum Schlechtendal, a Mexican diploid species geographically isolated from the other diploid A-genome species in potato relatives.</title>
        <authorList>
            <person name="Hosaka K."/>
        </authorList>
    </citation>
    <scope>NUCLEOTIDE SEQUENCE</scope>
    <source>
        <tissue evidence="4">Young leaves</tissue>
    </source>
</reference>
<dbReference type="InterPro" id="IPR051708">
    <property type="entry name" value="Plant_Aspart_Prot_A1"/>
</dbReference>
<keyword evidence="1" id="KW-0645">Protease</keyword>
<evidence type="ECO:0000313" key="5">
    <source>
        <dbReference type="Proteomes" id="UP001234989"/>
    </source>
</evidence>
<proteinExistence type="predicted"/>
<dbReference type="AlphaFoldDB" id="A0AAF0U4Q7"/>
<dbReference type="GO" id="GO:0004190">
    <property type="term" value="F:aspartic-type endopeptidase activity"/>
    <property type="evidence" value="ECO:0007669"/>
    <property type="project" value="InterPro"/>
</dbReference>
<dbReference type="InterPro" id="IPR032799">
    <property type="entry name" value="TAXi_C"/>
</dbReference>
<accession>A0AAF0U4Q7</accession>
<dbReference type="Pfam" id="PF14541">
    <property type="entry name" value="TAXi_C"/>
    <property type="match status" value="1"/>
</dbReference>
<dbReference type="InterPro" id="IPR033121">
    <property type="entry name" value="PEPTIDASE_A1"/>
</dbReference>